<evidence type="ECO:0000313" key="7">
    <source>
        <dbReference type="Proteomes" id="UP000236220"/>
    </source>
</evidence>
<dbReference type="SUPFAM" id="SSF51445">
    <property type="entry name" value="(Trans)glycosidases"/>
    <property type="match status" value="1"/>
</dbReference>
<accession>A0A2K1PX45</accession>
<feature type="domain" description="Glycoside hydrolase family 3 N-terminal" evidence="3">
    <location>
        <begin position="58"/>
        <end position="383"/>
    </location>
</feature>
<dbReference type="SUPFAM" id="SSF52279">
    <property type="entry name" value="Beta-D-glucan exohydrolase, C-terminal domain"/>
    <property type="match status" value="1"/>
</dbReference>
<dbReference type="AlphaFoldDB" id="A0A2K1PX45"/>
<feature type="domain" description="ExoP galactose-binding-like" evidence="5">
    <location>
        <begin position="692"/>
        <end position="823"/>
    </location>
</feature>
<keyword evidence="1 6" id="KW-0378">Hydrolase</keyword>
<keyword evidence="7" id="KW-1185">Reference proteome</keyword>
<dbReference type="InterPro" id="IPR017853">
    <property type="entry name" value="GH"/>
</dbReference>
<evidence type="ECO:0000259" key="4">
    <source>
        <dbReference type="Pfam" id="PF01915"/>
    </source>
</evidence>
<dbReference type="Gene3D" id="3.20.20.300">
    <property type="entry name" value="Glycoside hydrolase, family 3, N-terminal domain"/>
    <property type="match status" value="1"/>
</dbReference>
<keyword evidence="2" id="KW-0732">Signal</keyword>
<dbReference type="PRINTS" id="PR00133">
    <property type="entry name" value="GLHYDRLASE3"/>
</dbReference>
<organism evidence="6 7">
    <name type="scientific">Solilutibacter silvestris</name>
    <dbReference type="NCBI Taxonomy" id="1645665"/>
    <lineage>
        <taxon>Bacteria</taxon>
        <taxon>Pseudomonadati</taxon>
        <taxon>Pseudomonadota</taxon>
        <taxon>Gammaproteobacteria</taxon>
        <taxon>Lysobacterales</taxon>
        <taxon>Lysobacteraceae</taxon>
        <taxon>Solilutibacter</taxon>
    </lineage>
</organism>
<proteinExistence type="predicted"/>
<dbReference type="Gene3D" id="3.40.50.1700">
    <property type="entry name" value="Glycoside hydrolase family 3 C-terminal domain"/>
    <property type="match status" value="1"/>
</dbReference>
<gene>
    <name evidence="6" type="ORF">Lysil_1539</name>
</gene>
<dbReference type="InterPro" id="IPR036881">
    <property type="entry name" value="Glyco_hydro_3_C_sf"/>
</dbReference>
<dbReference type="Proteomes" id="UP000236220">
    <property type="component" value="Unassembled WGS sequence"/>
</dbReference>
<evidence type="ECO:0000256" key="2">
    <source>
        <dbReference type="SAM" id="SignalP"/>
    </source>
</evidence>
<dbReference type="Pfam" id="PF01915">
    <property type="entry name" value="Glyco_hydro_3_C"/>
    <property type="match status" value="1"/>
</dbReference>
<evidence type="ECO:0000259" key="3">
    <source>
        <dbReference type="Pfam" id="PF00933"/>
    </source>
</evidence>
<dbReference type="OrthoDB" id="9781691at2"/>
<dbReference type="InterPro" id="IPR051915">
    <property type="entry name" value="Cellulose_Degrad_GH3"/>
</dbReference>
<evidence type="ECO:0000256" key="1">
    <source>
        <dbReference type="ARBA" id="ARBA00022801"/>
    </source>
</evidence>
<evidence type="ECO:0000313" key="6">
    <source>
        <dbReference type="EMBL" id="PNS07363.1"/>
    </source>
</evidence>
<dbReference type="InterPro" id="IPR041443">
    <property type="entry name" value="Exop_C"/>
</dbReference>
<feature type="signal peptide" evidence="2">
    <location>
        <begin position="1"/>
        <end position="20"/>
    </location>
</feature>
<feature type="chain" id="PRO_5014357991" evidence="2">
    <location>
        <begin position="21"/>
        <end position="839"/>
    </location>
</feature>
<dbReference type="RefSeq" id="WP_103075967.1">
    <property type="nucleotide sequence ID" value="NZ_NPZB01000002.1"/>
</dbReference>
<dbReference type="InterPro" id="IPR036962">
    <property type="entry name" value="Glyco_hydro_3_N_sf"/>
</dbReference>
<dbReference type="PANTHER" id="PTHR30620:SF77">
    <property type="entry name" value="LYSOSOMAL BETA GLUCOSIDASE-LIKE"/>
    <property type="match status" value="1"/>
</dbReference>
<feature type="domain" description="Glycoside hydrolase family 3 C-terminal" evidence="4">
    <location>
        <begin position="420"/>
        <end position="633"/>
    </location>
</feature>
<protein>
    <submittedName>
        <fullName evidence="6">Glycosyl hydrolase family 3 N terminal domain</fullName>
    </submittedName>
</protein>
<dbReference type="GO" id="GO:0009251">
    <property type="term" value="P:glucan catabolic process"/>
    <property type="evidence" value="ECO:0007669"/>
    <property type="project" value="TreeGrafter"/>
</dbReference>
<reference evidence="6 7" key="1">
    <citation type="submission" date="2017-08" db="EMBL/GenBank/DDBJ databases">
        <title>Lysobacter sylvestris genome.</title>
        <authorList>
            <person name="Zhang D.-C."/>
            <person name="Albuquerque L."/>
            <person name="Franca L."/>
            <person name="Froufe H.J.C."/>
            <person name="Barroso C."/>
            <person name="Egas C."/>
            <person name="Da Costa M."/>
            <person name="Margesin R."/>
        </authorList>
    </citation>
    <scope>NUCLEOTIDE SEQUENCE [LARGE SCALE GENOMIC DNA]</scope>
    <source>
        <strain evidence="6 7">AM20-91</strain>
    </source>
</reference>
<comment type="caution">
    <text evidence="6">The sequence shown here is derived from an EMBL/GenBank/DDBJ whole genome shotgun (WGS) entry which is preliminary data.</text>
</comment>
<dbReference type="Gene3D" id="2.60.120.430">
    <property type="entry name" value="Galactose-binding lectin"/>
    <property type="match status" value="1"/>
</dbReference>
<dbReference type="GO" id="GO:0008422">
    <property type="term" value="F:beta-glucosidase activity"/>
    <property type="evidence" value="ECO:0007669"/>
    <property type="project" value="TreeGrafter"/>
</dbReference>
<sequence>MKRALAIAVVAGLMLPPVLAGQNSRDTATLHDWPRVHSAVAKDAAIEARVREILASMTLAQKIGQMTQPEIKTITPDEVRRYYIGSVLNGGGSWSRKNKHADARDWLALADAYHAASMGTDAKVPIPIIWGTDAVHGHSNVFGATTFPHNIGLGAARDPEMIHEIGAATARATRATGIDWAFSPTLAVVQNPRWGRSYESFSSDGMLVKQYGEAYVRGMQGDLRGDGTTIATAKHFIGDGSTDNGKDQGISTVSRAEMLNVHAQGYYGALAGGVQTVMASYNSWNDRGDGIDYGKMHGAKALLTDALKQKMGFDGFIVSDWNAIGQLPGCTNDSCAKAINAGVDMVMVPDDWKAFIANTTKQVERGEIPVSRIDDAVSRILRVKLRAGLFTRKPSDSSFAGKSEALQARALARRAVRESLVLLKNERGLLPLHRGQRILVVGKTADSIPNQTGGWSLTWQGSDNSNADFPNAQSILSGLREAAGDDRVIVSTDGRDVDPSKFDAVVAVIGETPYAETNGDIVSSDTVTHSRRFPEDLAALKTAHASGKPVVTVFVAGRPLYTNDLMNLSDAFVAAWLPGTEGGGVADVLFARNGAAFRGRLGFPWPSVPCPAPINHPDAKRPWLFKVGYGLRYGQKASLQALPVSTLERCGDATVLPIFNMADAPMFALYVGADGKDQALGGDLNRVLRWPADKPAVEIATVQVNTQQDAKQVTWLAPASFFSRNPSRNNLAAMQTANAALLFDVVVRTVPKSPVLASMQCGAGCKGKVDISEAIAAAGIGQKKTIKIPLACFAKAGADMPGIEEPFHIDANAPFSAAFANIRVVSGAAADQDAVKCAR</sequence>
<dbReference type="PANTHER" id="PTHR30620">
    <property type="entry name" value="PERIPLASMIC BETA-GLUCOSIDASE-RELATED"/>
    <property type="match status" value="1"/>
</dbReference>
<dbReference type="Pfam" id="PF00933">
    <property type="entry name" value="Glyco_hydro_3"/>
    <property type="match status" value="1"/>
</dbReference>
<dbReference type="InterPro" id="IPR002772">
    <property type="entry name" value="Glyco_hydro_3_C"/>
</dbReference>
<dbReference type="InterPro" id="IPR001764">
    <property type="entry name" value="Glyco_hydro_3_N"/>
</dbReference>
<dbReference type="EMBL" id="NPZB01000002">
    <property type="protein sequence ID" value="PNS07363.1"/>
    <property type="molecule type" value="Genomic_DNA"/>
</dbReference>
<dbReference type="Pfam" id="PF18559">
    <property type="entry name" value="Exop_C"/>
    <property type="match status" value="1"/>
</dbReference>
<name>A0A2K1PX45_9GAMM</name>
<evidence type="ECO:0000259" key="5">
    <source>
        <dbReference type="Pfam" id="PF18559"/>
    </source>
</evidence>